<feature type="region of interest" description="Disordered" evidence="1">
    <location>
        <begin position="198"/>
        <end position="377"/>
    </location>
</feature>
<feature type="compositionally biased region" description="Basic and acidic residues" evidence="1">
    <location>
        <begin position="355"/>
        <end position="371"/>
    </location>
</feature>
<dbReference type="eggNOG" id="ENOG502RDCC">
    <property type="taxonomic scope" value="Eukaryota"/>
</dbReference>
<feature type="region of interest" description="Disordered" evidence="1">
    <location>
        <begin position="115"/>
        <end position="134"/>
    </location>
</feature>
<sequence>MVSLSRKAVWREVLYEIALQGPNFLNSHDSRLVFESNVDQPCLHRATPTSISSRIHRRHFRSTQSQHGQATIKIIDSHEAGFNNDDDGFRATVLGCIFKNDIGVGKAGQAKARTYRHDEPQAPPADAFASPKASRKRRIVLVQRKNPLDLRSSSPASPDLRLQTMGLLPAPDPAAARSVSVRTAGNASRNEARQLLQLERNDTSSPIGTFGGQNLGRSSRGLRSGSSEQAVRLSNGKTVGLPTLKRSCRLRAGTRERRVPTSDSGAPHNENVDAYQAQDHAKSKTAKRDAEEALVRPRRRRAKIQRVELGGGLPSSSADQPLSDADHHLNSQPDADHCAADESEISYFPTLRPARSSDARTRHTSSDERNDVSPFPQQDAAKHPILFTGQGTWPTLASHHTRSEVPVPQHEIAVGCAAERPEEADLSVGLFEVLSQSALRKVDGAQSGQAASVPQVTFASAEVRSESVASAEAQHHIEVEYDPSRASRHQAQYIAMSLVERTVDLQKWSAVHPDSIHERLTSRMRSSESGRMLQAAFRPPSAAVVSRDIGLSSSQMQKKPLEEEIEFVHHCSTHAVQSASGDDDDRLKPFEHRLRYAGYHQCCSNSSVYNVRTIGCLRPFDESAFSKRIQLPRKEVVKVIIPFSEPSFSNHATRARFLTPHATSTSHPPHPRHSPSDDNKPLLVWMQSTAQTFFRALESMIHTNSSPHTHDSSVSRSDLYPCPILSYAAHADAGEGASHVALYVHLDRLEEARQRLADVELSTGGGSSCRPFADGDVRLFVTSLRGKPLCLI</sequence>
<evidence type="ECO:0000313" key="3">
    <source>
        <dbReference type="Proteomes" id="UP000014071"/>
    </source>
</evidence>
<proteinExistence type="predicted"/>
<protein>
    <submittedName>
        <fullName evidence="2">Uncharacterized protein</fullName>
    </submittedName>
</protein>
<evidence type="ECO:0000313" key="2">
    <source>
        <dbReference type="EMBL" id="GAC93561.1"/>
    </source>
</evidence>
<dbReference type="AlphaFoldDB" id="R9NY41"/>
<keyword evidence="3" id="KW-1185">Reference proteome</keyword>
<feature type="compositionally biased region" description="Basic and acidic residues" evidence="1">
    <location>
        <begin position="279"/>
        <end position="295"/>
    </location>
</feature>
<dbReference type="HOGENOM" id="CLU_370954_0_0_1"/>
<dbReference type="EMBL" id="DF238776">
    <property type="protein sequence ID" value="GAC93561.1"/>
    <property type="molecule type" value="Genomic_DNA"/>
</dbReference>
<feature type="compositionally biased region" description="Basic and acidic residues" evidence="1">
    <location>
        <begin position="324"/>
        <end position="340"/>
    </location>
</feature>
<evidence type="ECO:0000256" key="1">
    <source>
        <dbReference type="SAM" id="MobiDB-lite"/>
    </source>
</evidence>
<organism evidence="2 3">
    <name type="scientific">Pseudozyma hubeiensis (strain SY62)</name>
    <name type="common">Yeast</name>
    <dbReference type="NCBI Taxonomy" id="1305764"/>
    <lineage>
        <taxon>Eukaryota</taxon>
        <taxon>Fungi</taxon>
        <taxon>Dikarya</taxon>
        <taxon>Basidiomycota</taxon>
        <taxon>Ustilaginomycotina</taxon>
        <taxon>Ustilaginomycetes</taxon>
        <taxon>Ustilaginales</taxon>
        <taxon>Ustilaginaceae</taxon>
        <taxon>Pseudozyma</taxon>
    </lineage>
</organism>
<gene>
    <name evidence="2" type="ORF">PHSY_001126</name>
</gene>
<accession>R9NY41</accession>
<dbReference type="RefSeq" id="XP_012187148.1">
    <property type="nucleotide sequence ID" value="XM_012331758.1"/>
</dbReference>
<dbReference type="GeneID" id="24106427"/>
<reference evidence="3" key="1">
    <citation type="journal article" date="2013" name="Genome Announc.">
        <title>Draft genome sequence of the basidiomycetous yeast-like fungus Pseudozyma hubeiensis SY62, which produces an abundant amount of the biosurfactant mannosylerythritol lipids.</title>
        <authorList>
            <person name="Konishi M."/>
            <person name="Hatada Y."/>
            <person name="Horiuchi J."/>
        </authorList>
    </citation>
    <scope>NUCLEOTIDE SEQUENCE [LARGE SCALE GENOMIC DNA]</scope>
    <source>
        <strain evidence="3">SY62</strain>
    </source>
</reference>
<dbReference type="OrthoDB" id="2554329at2759"/>
<name>R9NY41_PSEHS</name>
<feature type="compositionally biased region" description="Low complexity" evidence="1">
    <location>
        <begin position="215"/>
        <end position="227"/>
    </location>
</feature>
<dbReference type="Proteomes" id="UP000014071">
    <property type="component" value="Unassembled WGS sequence"/>
</dbReference>